<keyword evidence="3" id="KW-1185">Reference proteome</keyword>
<dbReference type="RefSeq" id="XP_040669383.1">
    <property type="nucleotide sequence ID" value="XM_040816245.1"/>
</dbReference>
<organism evidence="2 3">
    <name type="scientific">Aspergillus versicolor CBS 583.65</name>
    <dbReference type="NCBI Taxonomy" id="1036611"/>
    <lineage>
        <taxon>Eukaryota</taxon>
        <taxon>Fungi</taxon>
        <taxon>Dikarya</taxon>
        <taxon>Ascomycota</taxon>
        <taxon>Pezizomycotina</taxon>
        <taxon>Eurotiomycetes</taxon>
        <taxon>Eurotiomycetidae</taxon>
        <taxon>Eurotiales</taxon>
        <taxon>Aspergillaceae</taxon>
        <taxon>Aspergillus</taxon>
        <taxon>Aspergillus subgen. Nidulantes</taxon>
    </lineage>
</organism>
<protein>
    <submittedName>
        <fullName evidence="2">Uncharacterized protein</fullName>
    </submittedName>
</protein>
<name>A0A1L9PQ39_ASPVE</name>
<reference evidence="3" key="1">
    <citation type="journal article" date="2017" name="Genome Biol.">
        <title>Comparative genomics reveals high biological diversity and specific adaptations in the industrially and medically important fungal genus Aspergillus.</title>
        <authorList>
            <person name="de Vries R.P."/>
            <person name="Riley R."/>
            <person name="Wiebenga A."/>
            <person name="Aguilar-Osorio G."/>
            <person name="Amillis S."/>
            <person name="Uchima C.A."/>
            <person name="Anderluh G."/>
            <person name="Asadollahi M."/>
            <person name="Askin M."/>
            <person name="Barry K."/>
            <person name="Battaglia E."/>
            <person name="Bayram O."/>
            <person name="Benocci T."/>
            <person name="Braus-Stromeyer S.A."/>
            <person name="Caldana C."/>
            <person name="Canovas D."/>
            <person name="Cerqueira G.C."/>
            <person name="Chen F."/>
            <person name="Chen W."/>
            <person name="Choi C."/>
            <person name="Clum A."/>
            <person name="Dos Santos R.A."/>
            <person name="Damasio A.R."/>
            <person name="Diallinas G."/>
            <person name="Emri T."/>
            <person name="Fekete E."/>
            <person name="Flipphi M."/>
            <person name="Freyberg S."/>
            <person name="Gallo A."/>
            <person name="Gournas C."/>
            <person name="Habgood R."/>
            <person name="Hainaut M."/>
            <person name="Harispe M.L."/>
            <person name="Henrissat B."/>
            <person name="Hilden K.S."/>
            <person name="Hope R."/>
            <person name="Hossain A."/>
            <person name="Karabika E."/>
            <person name="Karaffa L."/>
            <person name="Karanyi Z."/>
            <person name="Krasevec N."/>
            <person name="Kuo A."/>
            <person name="Kusch H."/>
            <person name="LaButti K."/>
            <person name="Lagendijk E.L."/>
            <person name="Lapidus A."/>
            <person name="Levasseur A."/>
            <person name="Lindquist E."/>
            <person name="Lipzen A."/>
            <person name="Logrieco A.F."/>
            <person name="MacCabe A."/>
            <person name="Maekelae M.R."/>
            <person name="Malavazi I."/>
            <person name="Melin P."/>
            <person name="Meyer V."/>
            <person name="Mielnichuk N."/>
            <person name="Miskei M."/>
            <person name="Molnar A.P."/>
            <person name="Mule G."/>
            <person name="Ngan C.Y."/>
            <person name="Orejas M."/>
            <person name="Orosz E."/>
            <person name="Ouedraogo J.P."/>
            <person name="Overkamp K.M."/>
            <person name="Park H.-S."/>
            <person name="Perrone G."/>
            <person name="Piumi F."/>
            <person name="Punt P.J."/>
            <person name="Ram A.F."/>
            <person name="Ramon A."/>
            <person name="Rauscher S."/>
            <person name="Record E."/>
            <person name="Riano-Pachon D.M."/>
            <person name="Robert V."/>
            <person name="Roehrig J."/>
            <person name="Ruller R."/>
            <person name="Salamov A."/>
            <person name="Salih N.S."/>
            <person name="Samson R.A."/>
            <person name="Sandor E."/>
            <person name="Sanguinetti M."/>
            <person name="Schuetze T."/>
            <person name="Sepcic K."/>
            <person name="Shelest E."/>
            <person name="Sherlock G."/>
            <person name="Sophianopoulou V."/>
            <person name="Squina F.M."/>
            <person name="Sun H."/>
            <person name="Susca A."/>
            <person name="Todd R.B."/>
            <person name="Tsang A."/>
            <person name="Unkles S.E."/>
            <person name="van de Wiele N."/>
            <person name="van Rossen-Uffink D."/>
            <person name="Oliveira J.V."/>
            <person name="Vesth T.C."/>
            <person name="Visser J."/>
            <person name="Yu J.-H."/>
            <person name="Zhou M."/>
            <person name="Andersen M.R."/>
            <person name="Archer D.B."/>
            <person name="Baker S.E."/>
            <person name="Benoit I."/>
            <person name="Brakhage A.A."/>
            <person name="Braus G.H."/>
            <person name="Fischer R."/>
            <person name="Frisvad J.C."/>
            <person name="Goldman G.H."/>
            <person name="Houbraken J."/>
            <person name="Oakley B."/>
            <person name="Pocsi I."/>
            <person name="Scazzocchio C."/>
            <person name="Seiboth B."/>
            <person name="vanKuyk P.A."/>
            <person name="Wortman J."/>
            <person name="Dyer P.S."/>
            <person name="Grigoriev I.V."/>
        </authorList>
    </citation>
    <scope>NUCLEOTIDE SEQUENCE [LARGE SCALE GENOMIC DNA]</scope>
    <source>
        <strain evidence="3">CBS 583.65</strain>
    </source>
</reference>
<dbReference type="PROSITE" id="PS51257">
    <property type="entry name" value="PROKAR_LIPOPROTEIN"/>
    <property type="match status" value="1"/>
</dbReference>
<feature type="transmembrane region" description="Helical" evidence="1">
    <location>
        <begin position="77"/>
        <end position="96"/>
    </location>
</feature>
<dbReference type="Proteomes" id="UP000184073">
    <property type="component" value="Unassembled WGS sequence"/>
</dbReference>
<keyword evidence="1" id="KW-0472">Membrane</keyword>
<accession>A0A1L9PQ39</accession>
<dbReference type="GeneID" id="63731756"/>
<dbReference type="AlphaFoldDB" id="A0A1L9PQ39"/>
<sequence>MRQKNILSRRRNRCNAVPAVSGHLIFLSCFQRIYHIIHVDVASIATPSLCLRLSCLLHIFCFYIYPRPPRCNRAPIFSSVPNCIVFNLGLLVFYLYGRRDMTAPFGFFLVWDGSKSFVKAKYDYIHTARYYYLLPMRL</sequence>
<evidence type="ECO:0000313" key="2">
    <source>
        <dbReference type="EMBL" id="OJJ03621.1"/>
    </source>
</evidence>
<evidence type="ECO:0000313" key="3">
    <source>
        <dbReference type="Proteomes" id="UP000184073"/>
    </source>
</evidence>
<gene>
    <name evidence="2" type="ORF">ASPVEDRAFT_742476</name>
</gene>
<dbReference type="EMBL" id="KV878130">
    <property type="protein sequence ID" value="OJJ03621.1"/>
    <property type="molecule type" value="Genomic_DNA"/>
</dbReference>
<keyword evidence="1" id="KW-1133">Transmembrane helix</keyword>
<feature type="transmembrane region" description="Helical" evidence="1">
    <location>
        <begin position="41"/>
        <end position="65"/>
    </location>
</feature>
<evidence type="ECO:0000256" key="1">
    <source>
        <dbReference type="SAM" id="Phobius"/>
    </source>
</evidence>
<proteinExistence type="predicted"/>
<keyword evidence="1" id="KW-0812">Transmembrane</keyword>
<dbReference type="VEuPathDB" id="FungiDB:ASPVEDRAFT_742476"/>